<keyword evidence="6 8" id="KW-0472">Membrane</keyword>
<dbReference type="GO" id="GO:0006811">
    <property type="term" value="P:monoatomic ion transport"/>
    <property type="evidence" value="ECO:0007669"/>
    <property type="project" value="UniProtKB-KW"/>
</dbReference>
<evidence type="ECO:0000256" key="7">
    <source>
        <dbReference type="SAM" id="MobiDB-lite"/>
    </source>
</evidence>
<feature type="transmembrane region" description="Helical" evidence="8">
    <location>
        <begin position="227"/>
        <end position="248"/>
    </location>
</feature>
<dbReference type="GO" id="GO:0016491">
    <property type="term" value="F:oxidoreductase activity"/>
    <property type="evidence" value="ECO:0007669"/>
    <property type="project" value="UniProtKB-KW"/>
</dbReference>
<dbReference type="Proteomes" id="UP000738325">
    <property type="component" value="Unassembled WGS sequence"/>
</dbReference>
<feature type="transmembrane region" description="Helical" evidence="8">
    <location>
        <begin position="105"/>
        <end position="126"/>
    </location>
</feature>
<evidence type="ECO:0000256" key="4">
    <source>
        <dbReference type="ARBA" id="ARBA00023002"/>
    </source>
</evidence>
<organism evidence="10 11">
    <name type="scientific">Dissophora globulifera</name>
    <dbReference type="NCBI Taxonomy" id="979702"/>
    <lineage>
        <taxon>Eukaryota</taxon>
        <taxon>Fungi</taxon>
        <taxon>Fungi incertae sedis</taxon>
        <taxon>Mucoromycota</taxon>
        <taxon>Mortierellomycotina</taxon>
        <taxon>Mortierellomycetes</taxon>
        <taxon>Mortierellales</taxon>
        <taxon>Mortierellaceae</taxon>
        <taxon>Dissophora</taxon>
    </lineage>
</organism>
<dbReference type="InterPro" id="IPR039261">
    <property type="entry name" value="FNR_nucleotide-bd"/>
</dbReference>
<dbReference type="InterPro" id="IPR017927">
    <property type="entry name" value="FAD-bd_FR_type"/>
</dbReference>
<feature type="compositionally biased region" description="Low complexity" evidence="7">
    <location>
        <begin position="584"/>
        <end position="594"/>
    </location>
</feature>
<dbReference type="GO" id="GO:0005886">
    <property type="term" value="C:plasma membrane"/>
    <property type="evidence" value="ECO:0007669"/>
    <property type="project" value="TreeGrafter"/>
</dbReference>
<dbReference type="AlphaFoldDB" id="A0A9P6UYU4"/>
<feature type="transmembrane region" description="Helical" evidence="8">
    <location>
        <begin position="7"/>
        <end position="28"/>
    </location>
</feature>
<comment type="subcellular location">
    <subcellularLocation>
        <location evidence="1">Membrane</location>
        <topology evidence="1">Multi-pass membrane protein</topology>
    </subcellularLocation>
</comment>
<evidence type="ECO:0000313" key="11">
    <source>
        <dbReference type="Proteomes" id="UP000738325"/>
    </source>
</evidence>
<evidence type="ECO:0000256" key="6">
    <source>
        <dbReference type="ARBA" id="ARBA00023136"/>
    </source>
</evidence>
<feature type="region of interest" description="Disordered" evidence="7">
    <location>
        <begin position="550"/>
        <end position="594"/>
    </location>
</feature>
<evidence type="ECO:0000256" key="3">
    <source>
        <dbReference type="ARBA" id="ARBA00022989"/>
    </source>
</evidence>
<dbReference type="InterPro" id="IPR017938">
    <property type="entry name" value="Riboflavin_synthase-like_b-brl"/>
</dbReference>
<feature type="transmembrane region" description="Helical" evidence="8">
    <location>
        <begin position="43"/>
        <end position="66"/>
    </location>
</feature>
<evidence type="ECO:0000256" key="5">
    <source>
        <dbReference type="ARBA" id="ARBA00023065"/>
    </source>
</evidence>
<feature type="transmembrane region" description="Helical" evidence="8">
    <location>
        <begin position="419"/>
        <end position="439"/>
    </location>
</feature>
<dbReference type="OrthoDB" id="10006946at2759"/>
<dbReference type="PANTHER" id="PTHR11972:SF69">
    <property type="entry name" value="FERRIC REDUCTION OXIDASE 6-RELATED"/>
    <property type="match status" value="1"/>
</dbReference>
<dbReference type="SFLD" id="SFLDG01168">
    <property type="entry name" value="Ferric_reductase_subgroup_(FRE"/>
    <property type="match status" value="1"/>
</dbReference>
<dbReference type="InterPro" id="IPR050369">
    <property type="entry name" value="RBOH/FRE"/>
</dbReference>
<dbReference type="PANTHER" id="PTHR11972">
    <property type="entry name" value="NADPH OXIDASE"/>
    <property type="match status" value="1"/>
</dbReference>
<dbReference type="Gene3D" id="3.40.50.80">
    <property type="entry name" value="Nucleotide-binding domain of ferredoxin-NADP reductase (FNR) module"/>
    <property type="match status" value="1"/>
</dbReference>
<feature type="transmembrane region" description="Helical" evidence="8">
    <location>
        <begin position="186"/>
        <end position="207"/>
    </location>
</feature>
<dbReference type="Pfam" id="PF01794">
    <property type="entry name" value="Ferric_reduct"/>
    <property type="match status" value="1"/>
</dbReference>
<dbReference type="SUPFAM" id="SSF63380">
    <property type="entry name" value="Riboflavin synthase domain-like"/>
    <property type="match status" value="1"/>
</dbReference>
<gene>
    <name evidence="10" type="ORF">BGZ99_005546</name>
</gene>
<evidence type="ECO:0000259" key="9">
    <source>
        <dbReference type="PROSITE" id="PS51384"/>
    </source>
</evidence>
<dbReference type="InterPro" id="IPR013130">
    <property type="entry name" value="Fe3_Rdtase_TM_dom"/>
</dbReference>
<feature type="transmembrane region" description="Helical" evidence="8">
    <location>
        <begin position="255"/>
        <end position="274"/>
    </location>
</feature>
<name>A0A9P6UYU4_9FUNG</name>
<sequence length="819" mass="93237">MIAVSSLIILLCLASFVGWLFADYFFLWKTEIKSHFGFNEMDFYWSIVCLVPMLLGHFITVWGNYFRASSLFQHSISMVTTPSDKKQRVGFWERHDSFLGYTVKFWFLFSGVMILNIYWFVVTTIYSRPDMVEESGEFVGNLRAVGYGSSQAVMLDCSIILFMVLRRSMLHSLGLTYQDILPMHRWLGVIMLFWATAHGAFYSAWLFEEGHFYTDIAFTDKTRGRLNMPGVFAWFAICIMGFFAIPGFRRKIYPIFLYVHRAGALVFFIGLIMHYPSMMLWYYMLPGFILFLVDRFVPKIIQARSLSPFARCTLNADADIICVKFTSAEPMKPYYPGDYITVQIPGQGLIRHPFTIASYWPEDPYSITLYMRVFRENKSSWTRDLAERFGPHEKRIVVRANVDGVFGDRRHNYLKSETIVIFVAGAALTTFMALIKAIAAQIATTSHSRRMQLHIICTFRTRSELHAYGSFMHQVTHDPRFTSWLHVEIYVSRPEKVKTLKGSHAHDIHDDIHALGHGHNLRRGISGRTIVETSDMTTVRIDGDYNEKWRDDSHSLRHSPSSASTIQTANESTYGRNDEGAKGAASSLTSSSTASFSSSDTIIYTKETRPVARYDHSLPTFEASSADLVSRKLAFMDLLTTAVLVAVPLGAWYFMRTVHLEGPTQWCVADKSKDIYTTFVCQWAYALAPGLVHTFVMLMLGYAGIAIARKIHVRHHARMNGIHDIEAAMAAAVSMQYDGKHSVEDSNWDESDIVYSHGRMDVRKVVRSLVEAGFGNKLNEGQGLVTVLAGGPEGFVDNIERQVKMANWSVDFHRETWAP</sequence>
<keyword evidence="5" id="KW-0813">Transport</keyword>
<feature type="transmembrane region" description="Helical" evidence="8">
    <location>
        <begin position="683"/>
        <end position="708"/>
    </location>
</feature>
<evidence type="ECO:0000256" key="1">
    <source>
        <dbReference type="ARBA" id="ARBA00004141"/>
    </source>
</evidence>
<keyword evidence="2 8" id="KW-0812">Transmembrane</keyword>
<dbReference type="EMBL" id="JAAAIP010000036">
    <property type="protein sequence ID" value="KAG0328363.1"/>
    <property type="molecule type" value="Genomic_DNA"/>
</dbReference>
<evidence type="ECO:0000256" key="2">
    <source>
        <dbReference type="ARBA" id="ARBA00022692"/>
    </source>
</evidence>
<dbReference type="SFLD" id="SFLDS00052">
    <property type="entry name" value="Ferric_Reductase_Domain"/>
    <property type="match status" value="1"/>
</dbReference>
<feature type="domain" description="FAD-binding FR-type" evidence="9">
    <location>
        <begin position="293"/>
        <end position="412"/>
    </location>
</feature>
<protein>
    <recommendedName>
        <fullName evidence="9">FAD-binding FR-type domain-containing protein</fullName>
    </recommendedName>
</protein>
<feature type="transmembrane region" description="Helical" evidence="8">
    <location>
        <begin position="146"/>
        <end position="165"/>
    </location>
</feature>
<evidence type="ECO:0000313" key="10">
    <source>
        <dbReference type="EMBL" id="KAG0328363.1"/>
    </source>
</evidence>
<keyword evidence="3 8" id="KW-1133">Transmembrane helix</keyword>
<proteinExistence type="predicted"/>
<evidence type="ECO:0000256" key="8">
    <source>
        <dbReference type="SAM" id="Phobius"/>
    </source>
</evidence>
<keyword evidence="11" id="KW-1185">Reference proteome</keyword>
<keyword evidence="5" id="KW-0406">Ion transport</keyword>
<feature type="compositionally biased region" description="Polar residues" evidence="7">
    <location>
        <begin position="565"/>
        <end position="575"/>
    </location>
</feature>
<comment type="caution">
    <text evidence="10">The sequence shown here is derived from an EMBL/GenBank/DDBJ whole genome shotgun (WGS) entry which is preliminary data.</text>
</comment>
<keyword evidence="4" id="KW-0560">Oxidoreductase</keyword>
<dbReference type="PROSITE" id="PS51384">
    <property type="entry name" value="FAD_FR"/>
    <property type="match status" value="1"/>
</dbReference>
<dbReference type="CDD" id="cd06186">
    <property type="entry name" value="NOX_Duox_like_FAD_NADP"/>
    <property type="match status" value="1"/>
</dbReference>
<reference evidence="10" key="1">
    <citation type="journal article" date="2020" name="Fungal Divers.">
        <title>Resolving the Mortierellaceae phylogeny through synthesis of multi-gene phylogenetics and phylogenomics.</title>
        <authorList>
            <person name="Vandepol N."/>
            <person name="Liber J."/>
            <person name="Desiro A."/>
            <person name="Na H."/>
            <person name="Kennedy M."/>
            <person name="Barry K."/>
            <person name="Grigoriev I.V."/>
            <person name="Miller A.N."/>
            <person name="O'Donnell K."/>
            <person name="Stajich J.E."/>
            <person name="Bonito G."/>
        </authorList>
    </citation>
    <scope>NUCLEOTIDE SEQUENCE</scope>
    <source>
        <strain evidence="10">REB-010B</strain>
    </source>
</reference>
<accession>A0A9P6UYU4</accession>